<evidence type="ECO:0000256" key="1">
    <source>
        <dbReference type="ARBA" id="ARBA00006295"/>
    </source>
</evidence>
<dbReference type="GO" id="GO:0005694">
    <property type="term" value="C:chromosome"/>
    <property type="evidence" value="ECO:0007669"/>
    <property type="project" value="TreeGrafter"/>
</dbReference>
<dbReference type="InterPro" id="IPR041468">
    <property type="entry name" value="HTH_ParB/Spo0J"/>
</dbReference>
<dbReference type="InterPro" id="IPR036086">
    <property type="entry name" value="ParB/Sulfiredoxin_sf"/>
</dbReference>
<feature type="region of interest" description="Disordered" evidence="4">
    <location>
        <begin position="1"/>
        <end position="23"/>
    </location>
</feature>
<dbReference type="Pfam" id="PF02195">
    <property type="entry name" value="ParB_N"/>
    <property type="match status" value="1"/>
</dbReference>
<dbReference type="NCBIfam" id="TIGR00180">
    <property type="entry name" value="parB_part"/>
    <property type="match status" value="1"/>
</dbReference>
<proteinExistence type="inferred from homology"/>
<dbReference type="EMBL" id="UINC01091364">
    <property type="protein sequence ID" value="SVC44065.1"/>
    <property type="molecule type" value="Genomic_DNA"/>
</dbReference>
<keyword evidence="3" id="KW-0238">DNA-binding</keyword>
<dbReference type="FunFam" id="1.10.10.2830:FF:000001">
    <property type="entry name" value="Chromosome partitioning protein ParB"/>
    <property type="match status" value="1"/>
</dbReference>
<organism evidence="6">
    <name type="scientific">marine metagenome</name>
    <dbReference type="NCBI Taxonomy" id="408172"/>
    <lineage>
        <taxon>unclassified sequences</taxon>
        <taxon>metagenomes</taxon>
        <taxon>ecological metagenomes</taxon>
    </lineage>
</organism>
<accession>A0A382M7S9</accession>
<evidence type="ECO:0000256" key="2">
    <source>
        <dbReference type="ARBA" id="ARBA00022829"/>
    </source>
</evidence>
<evidence type="ECO:0000259" key="5">
    <source>
        <dbReference type="SMART" id="SM00470"/>
    </source>
</evidence>
<dbReference type="Gene3D" id="3.90.1530.30">
    <property type="match status" value="1"/>
</dbReference>
<dbReference type="FunFam" id="3.90.1530.30:FF:000001">
    <property type="entry name" value="Chromosome partitioning protein ParB"/>
    <property type="match status" value="1"/>
</dbReference>
<keyword evidence="2" id="KW-0159">Chromosome partition</keyword>
<feature type="non-terminal residue" evidence="6">
    <location>
        <position position="248"/>
    </location>
</feature>
<name>A0A382M7S9_9ZZZZ</name>
<evidence type="ECO:0000256" key="3">
    <source>
        <dbReference type="ARBA" id="ARBA00023125"/>
    </source>
</evidence>
<evidence type="ECO:0000313" key="6">
    <source>
        <dbReference type="EMBL" id="SVC44065.1"/>
    </source>
</evidence>
<reference evidence="6" key="1">
    <citation type="submission" date="2018-05" db="EMBL/GenBank/DDBJ databases">
        <authorList>
            <person name="Lanie J.A."/>
            <person name="Ng W.-L."/>
            <person name="Kazmierczak K.M."/>
            <person name="Andrzejewski T.M."/>
            <person name="Davidsen T.M."/>
            <person name="Wayne K.J."/>
            <person name="Tettelin H."/>
            <person name="Glass J.I."/>
            <person name="Rusch D."/>
            <person name="Podicherti R."/>
            <person name="Tsui H.-C.T."/>
            <person name="Winkler M.E."/>
        </authorList>
    </citation>
    <scope>NUCLEOTIDE SEQUENCE</scope>
</reference>
<dbReference type="GO" id="GO:0007059">
    <property type="term" value="P:chromosome segregation"/>
    <property type="evidence" value="ECO:0007669"/>
    <property type="project" value="UniProtKB-KW"/>
</dbReference>
<dbReference type="PANTHER" id="PTHR33375:SF1">
    <property type="entry name" value="CHROMOSOME-PARTITIONING PROTEIN PARB-RELATED"/>
    <property type="match status" value="1"/>
</dbReference>
<dbReference type="SUPFAM" id="SSF110849">
    <property type="entry name" value="ParB/Sulfiredoxin"/>
    <property type="match status" value="1"/>
</dbReference>
<protein>
    <recommendedName>
        <fullName evidence="5">ParB-like N-terminal domain-containing protein</fullName>
    </recommendedName>
</protein>
<dbReference type="InterPro" id="IPR003115">
    <property type="entry name" value="ParB_N"/>
</dbReference>
<dbReference type="AlphaFoldDB" id="A0A382M7S9"/>
<dbReference type="PANTHER" id="PTHR33375">
    <property type="entry name" value="CHROMOSOME-PARTITIONING PROTEIN PARB-RELATED"/>
    <property type="match status" value="1"/>
</dbReference>
<dbReference type="Gene3D" id="1.10.10.2830">
    <property type="match status" value="1"/>
</dbReference>
<dbReference type="InterPro" id="IPR004437">
    <property type="entry name" value="ParB/RepB/Spo0J"/>
</dbReference>
<dbReference type="CDD" id="cd16393">
    <property type="entry name" value="SPO0J_N"/>
    <property type="match status" value="1"/>
</dbReference>
<feature type="domain" description="ParB-like N-terminal" evidence="5">
    <location>
        <begin position="35"/>
        <end position="124"/>
    </location>
</feature>
<comment type="similarity">
    <text evidence="1">Belongs to the ParB family.</text>
</comment>
<evidence type="ECO:0000256" key="4">
    <source>
        <dbReference type="SAM" id="MobiDB-lite"/>
    </source>
</evidence>
<dbReference type="SUPFAM" id="SSF109709">
    <property type="entry name" value="KorB DNA-binding domain-like"/>
    <property type="match status" value="1"/>
</dbReference>
<dbReference type="GO" id="GO:0045881">
    <property type="term" value="P:positive regulation of sporulation resulting in formation of a cellular spore"/>
    <property type="evidence" value="ECO:0007669"/>
    <property type="project" value="TreeGrafter"/>
</dbReference>
<sequence length="248" mass="27823">MSALIPDSVSNQEPDLVDKNKSEQDVLMTPGSELRQVPLADIERNPYQPRTVFDDEKLSELTISIQEVGVLQPILLREQNGRYELIAGERRWLAARRAGLSSIPAVVRRIQDIESFEQAIIENLHREDLNPIDEAVAYHRLMDEFSMTQQQVAERIGRSRPAVANALRLLHLSSDIQRLIMDGALSAGHARCLAGVTDRKIQEKLVSRIVSEALSVRQLESIVNDLQDETSYTSKEKVVFGTSVKEAA</sequence>
<dbReference type="Pfam" id="PF17762">
    <property type="entry name" value="HTH_ParB"/>
    <property type="match status" value="1"/>
</dbReference>
<dbReference type="SMART" id="SM00470">
    <property type="entry name" value="ParB"/>
    <property type="match status" value="1"/>
</dbReference>
<dbReference type="InterPro" id="IPR050336">
    <property type="entry name" value="Chromosome_partition/occlusion"/>
</dbReference>
<gene>
    <name evidence="6" type="ORF">METZ01_LOCUS296919</name>
</gene>
<dbReference type="GO" id="GO:0003677">
    <property type="term" value="F:DNA binding"/>
    <property type="evidence" value="ECO:0007669"/>
    <property type="project" value="UniProtKB-KW"/>
</dbReference>